<protein>
    <submittedName>
        <fullName evidence="5">Helix-turn-helix domain-containing protein</fullName>
    </submittedName>
</protein>
<dbReference type="Proteomes" id="UP001565243">
    <property type="component" value="Unassembled WGS sequence"/>
</dbReference>
<evidence type="ECO:0000313" key="5">
    <source>
        <dbReference type="EMBL" id="MEY8770012.1"/>
    </source>
</evidence>
<reference evidence="5 6" key="1">
    <citation type="submission" date="2024-07" db="EMBL/GenBank/DDBJ databases">
        <authorList>
            <person name="Hebao G."/>
        </authorList>
    </citation>
    <scope>NUCLEOTIDE SEQUENCE [LARGE SCALE GENOMIC DNA]</scope>
    <source>
        <strain evidence="5 6">ACCC 02193</strain>
    </source>
</reference>
<proteinExistence type="predicted"/>
<evidence type="ECO:0000256" key="3">
    <source>
        <dbReference type="ARBA" id="ARBA00023163"/>
    </source>
</evidence>
<evidence type="ECO:0000313" key="6">
    <source>
        <dbReference type="Proteomes" id="UP001565243"/>
    </source>
</evidence>
<dbReference type="SMART" id="SM00342">
    <property type="entry name" value="HTH_ARAC"/>
    <property type="match status" value="1"/>
</dbReference>
<dbReference type="PANTHER" id="PTHR47504:SF2">
    <property type="entry name" value="REGULATORY PROTEIN SOXS"/>
    <property type="match status" value="1"/>
</dbReference>
<dbReference type="PANTHER" id="PTHR47504">
    <property type="entry name" value="RIGHT ORIGIN-BINDING PROTEIN"/>
    <property type="match status" value="1"/>
</dbReference>
<comment type="caution">
    <text evidence="5">The sequence shown here is derived from an EMBL/GenBank/DDBJ whole genome shotgun (WGS) entry which is preliminary data.</text>
</comment>
<dbReference type="InterPro" id="IPR018060">
    <property type="entry name" value="HTH_AraC"/>
</dbReference>
<name>A0ABV4E588_9GAMM</name>
<sequence>MQREQIIIYELAAWIDANIHRPLKIDDVAEKAGYSKWHLQRMFQRVMGKNLGNYILDTKLALAAGDLIKTTETVMTISQKYGYESQQTFTRIFAKKYHKPPAAFRKYNALKNGPDYCRTNR</sequence>
<dbReference type="EMBL" id="JBGFFX010000002">
    <property type="protein sequence ID" value="MEY8770012.1"/>
    <property type="molecule type" value="Genomic_DNA"/>
</dbReference>
<keyword evidence="2" id="KW-0238">DNA-binding</keyword>
<dbReference type="InterPro" id="IPR050959">
    <property type="entry name" value="MarA-like"/>
</dbReference>
<accession>A0ABV4E588</accession>
<dbReference type="SUPFAM" id="SSF46689">
    <property type="entry name" value="Homeodomain-like"/>
    <property type="match status" value="2"/>
</dbReference>
<dbReference type="Gene3D" id="1.10.10.60">
    <property type="entry name" value="Homeodomain-like"/>
    <property type="match status" value="2"/>
</dbReference>
<dbReference type="RefSeq" id="WP_369895028.1">
    <property type="nucleotide sequence ID" value="NZ_JBGFFX010000002.1"/>
</dbReference>
<keyword evidence="1" id="KW-0805">Transcription regulation</keyword>
<evidence type="ECO:0000259" key="4">
    <source>
        <dbReference type="PROSITE" id="PS01124"/>
    </source>
</evidence>
<evidence type="ECO:0000256" key="2">
    <source>
        <dbReference type="ARBA" id="ARBA00023125"/>
    </source>
</evidence>
<evidence type="ECO:0000256" key="1">
    <source>
        <dbReference type="ARBA" id="ARBA00023015"/>
    </source>
</evidence>
<dbReference type="PROSITE" id="PS01124">
    <property type="entry name" value="HTH_ARAC_FAMILY_2"/>
    <property type="match status" value="1"/>
</dbReference>
<feature type="domain" description="HTH araC/xylS-type" evidence="4">
    <location>
        <begin position="9"/>
        <end position="107"/>
    </location>
</feature>
<gene>
    <name evidence="5" type="ORF">AB6T85_06145</name>
</gene>
<keyword evidence="6" id="KW-1185">Reference proteome</keyword>
<organism evidence="5 6">
    <name type="scientific">Erwinia aeris</name>
    <dbReference type="NCBI Taxonomy" id="3239803"/>
    <lineage>
        <taxon>Bacteria</taxon>
        <taxon>Pseudomonadati</taxon>
        <taxon>Pseudomonadota</taxon>
        <taxon>Gammaproteobacteria</taxon>
        <taxon>Enterobacterales</taxon>
        <taxon>Erwiniaceae</taxon>
        <taxon>Erwinia</taxon>
    </lineage>
</organism>
<keyword evidence="3" id="KW-0804">Transcription</keyword>
<dbReference type="InterPro" id="IPR009057">
    <property type="entry name" value="Homeodomain-like_sf"/>
</dbReference>
<dbReference type="Pfam" id="PF12833">
    <property type="entry name" value="HTH_18"/>
    <property type="match status" value="1"/>
</dbReference>